<sequence length="132" mass="15093">MASRHRVYYPQQTAEAQLGKTKLTDKRWHLTVDLSNRDNSQIEVAVNNNQIEIQGQYTTNSSKEAKTFKGSYKIPDGYVCSSTNQTESKFTVNAVRQNRQIEVPVIHVNDNDANDDANSGIWLRLRRLMTGY</sequence>
<evidence type="ECO:0000313" key="2">
    <source>
        <dbReference type="Proteomes" id="UP000014500"/>
    </source>
</evidence>
<dbReference type="Proteomes" id="UP000014500">
    <property type="component" value="Unassembled WGS sequence"/>
</dbReference>
<dbReference type="HOGENOM" id="CLU_1919692_0_0_1"/>
<dbReference type="Gene3D" id="2.60.40.790">
    <property type="match status" value="1"/>
</dbReference>
<dbReference type="EnsemblMetazoa" id="SMAR005509-RA">
    <property type="protein sequence ID" value="SMAR005509-PA"/>
    <property type="gene ID" value="SMAR005509"/>
</dbReference>
<keyword evidence="2" id="KW-1185">Reference proteome</keyword>
<dbReference type="SUPFAM" id="SSF49764">
    <property type="entry name" value="HSP20-like chaperones"/>
    <property type="match status" value="1"/>
</dbReference>
<protein>
    <recommendedName>
        <fullName evidence="3">SHSP domain-containing protein</fullName>
    </recommendedName>
</protein>
<dbReference type="EMBL" id="JH431612">
    <property type="status" value="NOT_ANNOTATED_CDS"/>
    <property type="molecule type" value="Genomic_DNA"/>
</dbReference>
<dbReference type="AlphaFoldDB" id="T1IWE2"/>
<evidence type="ECO:0008006" key="3">
    <source>
        <dbReference type="Google" id="ProtNLM"/>
    </source>
</evidence>
<dbReference type="PhylomeDB" id="T1IWE2"/>
<dbReference type="InterPro" id="IPR008978">
    <property type="entry name" value="HSP20-like_chaperone"/>
</dbReference>
<dbReference type="CDD" id="cd06464">
    <property type="entry name" value="ACD_sHsps-like"/>
    <property type="match status" value="1"/>
</dbReference>
<reference evidence="2" key="1">
    <citation type="submission" date="2011-05" db="EMBL/GenBank/DDBJ databases">
        <authorList>
            <person name="Richards S.R."/>
            <person name="Qu J."/>
            <person name="Jiang H."/>
            <person name="Jhangiani S.N."/>
            <person name="Agravi P."/>
            <person name="Goodspeed R."/>
            <person name="Gross S."/>
            <person name="Mandapat C."/>
            <person name="Jackson L."/>
            <person name="Mathew T."/>
            <person name="Pu L."/>
            <person name="Thornton R."/>
            <person name="Saada N."/>
            <person name="Wilczek-Boney K.B."/>
            <person name="Lee S."/>
            <person name="Kovar C."/>
            <person name="Wu Y."/>
            <person name="Scherer S.E."/>
            <person name="Worley K.C."/>
            <person name="Muzny D.M."/>
            <person name="Gibbs R."/>
        </authorList>
    </citation>
    <scope>NUCLEOTIDE SEQUENCE</scope>
    <source>
        <strain evidence="2">Brora</strain>
    </source>
</reference>
<name>T1IWE2_STRMM</name>
<proteinExistence type="predicted"/>
<accession>T1IWE2</accession>
<reference evidence="1" key="2">
    <citation type="submission" date="2015-02" db="UniProtKB">
        <authorList>
            <consortium name="EnsemblMetazoa"/>
        </authorList>
    </citation>
    <scope>IDENTIFICATION</scope>
</reference>
<organism evidence="1 2">
    <name type="scientific">Strigamia maritima</name>
    <name type="common">European centipede</name>
    <name type="synonym">Geophilus maritimus</name>
    <dbReference type="NCBI Taxonomy" id="126957"/>
    <lineage>
        <taxon>Eukaryota</taxon>
        <taxon>Metazoa</taxon>
        <taxon>Ecdysozoa</taxon>
        <taxon>Arthropoda</taxon>
        <taxon>Myriapoda</taxon>
        <taxon>Chilopoda</taxon>
        <taxon>Pleurostigmophora</taxon>
        <taxon>Geophilomorpha</taxon>
        <taxon>Linotaeniidae</taxon>
        <taxon>Strigamia</taxon>
    </lineage>
</organism>
<evidence type="ECO:0000313" key="1">
    <source>
        <dbReference type="EnsemblMetazoa" id="SMAR005509-PA"/>
    </source>
</evidence>